<dbReference type="AlphaFoldDB" id="K0NME2"/>
<dbReference type="HOGENOM" id="CLU_164841_0_0_7"/>
<dbReference type="RefSeq" id="WP_014958404.1">
    <property type="nucleotide sequence ID" value="NC_018645.1"/>
</dbReference>
<dbReference type="STRING" id="651182.TOL2_C30390"/>
<evidence type="ECO:0000313" key="2">
    <source>
        <dbReference type="Proteomes" id="UP000007347"/>
    </source>
</evidence>
<reference evidence="1 2" key="1">
    <citation type="journal article" date="2013" name="Environ. Microbiol.">
        <title>Complete genome, catabolic sub-proteomes and key-metabolites of Desulfobacula toluolica Tol2, a marine, aromatic compound-degrading, sulfate-reducing bacterium.</title>
        <authorList>
            <person name="Wohlbrand L."/>
            <person name="Jacob J.H."/>
            <person name="Kube M."/>
            <person name="Mussmann M."/>
            <person name="Jarling R."/>
            <person name="Beck A."/>
            <person name="Amann R."/>
            <person name="Wilkes H."/>
            <person name="Reinhardt R."/>
            <person name="Rabus R."/>
        </authorList>
    </citation>
    <scope>NUCLEOTIDE SEQUENCE [LARGE SCALE GENOMIC DNA]</scope>
    <source>
        <strain evidence="2">DSM 7467 / Tol2</strain>
    </source>
</reference>
<dbReference type="Proteomes" id="UP000007347">
    <property type="component" value="Chromosome"/>
</dbReference>
<proteinExistence type="predicted"/>
<sequence length="112" mass="12381">MQRTKTITIGERDITIKELSVAQIRDMMDEMEKEKITTIDLLFPDSLPPVAIAGSTGISVKKLEEDFSPSELKQVIDGVENLNPFFANMMSRMAKIGEAVLKEKASTPPAVN</sequence>
<dbReference type="OrthoDB" id="8594379at2"/>
<dbReference type="KEGG" id="dto:TOL2_C30390"/>
<protein>
    <submittedName>
        <fullName evidence="1">Uncharacterized protein</fullName>
    </submittedName>
</protein>
<gene>
    <name evidence="1" type="ordered locus">TOL2_C30390</name>
</gene>
<evidence type="ECO:0000313" key="1">
    <source>
        <dbReference type="EMBL" id="CCK81198.1"/>
    </source>
</evidence>
<accession>K0NME2</accession>
<name>K0NME2_DESTT</name>
<dbReference type="EMBL" id="FO203503">
    <property type="protein sequence ID" value="CCK81198.1"/>
    <property type="molecule type" value="Genomic_DNA"/>
</dbReference>
<keyword evidence="2" id="KW-1185">Reference proteome</keyword>
<organism evidence="1 2">
    <name type="scientific">Desulfobacula toluolica (strain DSM 7467 / Tol2)</name>
    <dbReference type="NCBI Taxonomy" id="651182"/>
    <lineage>
        <taxon>Bacteria</taxon>
        <taxon>Pseudomonadati</taxon>
        <taxon>Thermodesulfobacteriota</taxon>
        <taxon>Desulfobacteria</taxon>
        <taxon>Desulfobacterales</taxon>
        <taxon>Desulfobacteraceae</taxon>
        <taxon>Desulfobacula</taxon>
    </lineage>
</organism>